<accession>A0A0E9QQG8</accession>
<dbReference type="AlphaFoldDB" id="A0A0E9QQG8"/>
<protein>
    <submittedName>
        <fullName evidence="1">Uncharacterized protein</fullName>
    </submittedName>
</protein>
<sequence length="59" mass="6539">MLVLKLSERGKETPSPPGNATLLKVCSTFGIVQLHSPDSDEPKFRKFSSWEIGEGQSDY</sequence>
<reference evidence="1" key="1">
    <citation type="submission" date="2014-11" db="EMBL/GenBank/DDBJ databases">
        <authorList>
            <person name="Amaro Gonzalez C."/>
        </authorList>
    </citation>
    <scope>NUCLEOTIDE SEQUENCE</scope>
</reference>
<dbReference type="EMBL" id="GBXM01090087">
    <property type="protein sequence ID" value="JAH18490.1"/>
    <property type="molecule type" value="Transcribed_RNA"/>
</dbReference>
<name>A0A0E9QQG8_ANGAN</name>
<proteinExistence type="predicted"/>
<evidence type="ECO:0000313" key="1">
    <source>
        <dbReference type="EMBL" id="JAH18490.1"/>
    </source>
</evidence>
<reference evidence="1" key="2">
    <citation type="journal article" date="2015" name="Fish Shellfish Immunol.">
        <title>Early steps in the European eel (Anguilla anguilla)-Vibrio vulnificus interaction in the gills: Role of the RtxA13 toxin.</title>
        <authorList>
            <person name="Callol A."/>
            <person name="Pajuelo D."/>
            <person name="Ebbesson L."/>
            <person name="Teles M."/>
            <person name="MacKenzie S."/>
            <person name="Amaro C."/>
        </authorList>
    </citation>
    <scope>NUCLEOTIDE SEQUENCE</scope>
</reference>
<organism evidence="1">
    <name type="scientific">Anguilla anguilla</name>
    <name type="common">European freshwater eel</name>
    <name type="synonym">Muraena anguilla</name>
    <dbReference type="NCBI Taxonomy" id="7936"/>
    <lineage>
        <taxon>Eukaryota</taxon>
        <taxon>Metazoa</taxon>
        <taxon>Chordata</taxon>
        <taxon>Craniata</taxon>
        <taxon>Vertebrata</taxon>
        <taxon>Euteleostomi</taxon>
        <taxon>Actinopterygii</taxon>
        <taxon>Neopterygii</taxon>
        <taxon>Teleostei</taxon>
        <taxon>Anguilliformes</taxon>
        <taxon>Anguillidae</taxon>
        <taxon>Anguilla</taxon>
    </lineage>
</organism>